<dbReference type="FunCoup" id="A0A0U5JBT6">
    <property type="interactions" value="33"/>
</dbReference>
<dbReference type="InParanoid" id="A0A0U5JBT6"/>
<proteinExistence type="inferred from homology"/>
<evidence type="ECO:0000256" key="7">
    <source>
        <dbReference type="SAM" id="Phobius"/>
    </source>
</evidence>
<reference evidence="9" key="1">
    <citation type="submission" date="2015-09" db="EMBL/GenBank/DDBJ databases">
        <authorList>
            <person name="Bertelli C."/>
        </authorList>
    </citation>
    <scope>NUCLEOTIDE SEQUENCE [LARGE SCALE GENOMIC DNA]</scope>
    <source>
        <strain evidence="9">KNic</strain>
    </source>
</reference>
<feature type="transmembrane region" description="Helical" evidence="7">
    <location>
        <begin position="140"/>
        <end position="162"/>
    </location>
</feature>
<keyword evidence="3" id="KW-1003">Cell membrane</keyword>
<dbReference type="PRINTS" id="PR00953">
    <property type="entry name" value="TYPE3IMRPROT"/>
</dbReference>
<dbReference type="GO" id="GO:0005886">
    <property type="term" value="C:plasma membrane"/>
    <property type="evidence" value="ECO:0007669"/>
    <property type="project" value="UniProtKB-SubCell"/>
</dbReference>
<feature type="transmembrane region" description="Helical" evidence="7">
    <location>
        <begin position="90"/>
        <end position="114"/>
    </location>
</feature>
<dbReference type="Proteomes" id="UP000069902">
    <property type="component" value="Chromosome cPNK"/>
</dbReference>
<keyword evidence="6 7" id="KW-0472">Membrane</keyword>
<comment type="subcellular location">
    <subcellularLocation>
        <location evidence="1">Cell membrane</location>
        <topology evidence="1">Multi-pass membrane protein</topology>
    </subcellularLocation>
</comment>
<dbReference type="PANTHER" id="PTHR30065:SF1">
    <property type="entry name" value="SURFACE PRESENTATION OF ANTIGENS PROTEIN SPAR"/>
    <property type="match status" value="1"/>
</dbReference>
<dbReference type="PATRIC" id="fig|389348.3.peg.232"/>
<evidence type="ECO:0000256" key="3">
    <source>
        <dbReference type="ARBA" id="ARBA00022475"/>
    </source>
</evidence>
<feature type="transmembrane region" description="Helical" evidence="7">
    <location>
        <begin position="20"/>
        <end position="42"/>
    </location>
</feature>
<dbReference type="RefSeq" id="WP_032124855.1">
    <property type="nucleotide sequence ID" value="NZ_LN879502.1"/>
</dbReference>
<dbReference type="STRING" id="389348.PNK_0201"/>
<evidence type="ECO:0000313" key="9">
    <source>
        <dbReference type="Proteomes" id="UP000069902"/>
    </source>
</evidence>
<gene>
    <name evidence="8" type="primary">yscT</name>
    <name evidence="8" type="ORF">PNK_0201</name>
</gene>
<feature type="transmembrane region" description="Helical" evidence="7">
    <location>
        <begin position="54"/>
        <end position="78"/>
    </location>
</feature>
<keyword evidence="4 7" id="KW-0812">Transmembrane</keyword>
<dbReference type="EMBL" id="LN879502">
    <property type="protein sequence ID" value="CUI15839.1"/>
    <property type="molecule type" value="Genomic_DNA"/>
</dbReference>
<comment type="similarity">
    <text evidence="2">Belongs to the FliR/MopE/SpaR family.</text>
</comment>
<evidence type="ECO:0000256" key="2">
    <source>
        <dbReference type="ARBA" id="ARBA00009772"/>
    </source>
</evidence>
<feature type="transmembrane region" description="Helical" evidence="7">
    <location>
        <begin position="231"/>
        <end position="254"/>
    </location>
</feature>
<dbReference type="KEGG" id="pnl:PNK_0201"/>
<accession>A0A0U5JBT6</accession>
<dbReference type="InterPro" id="IPR002010">
    <property type="entry name" value="T3SS_IM_R"/>
</dbReference>
<evidence type="ECO:0000313" key="8">
    <source>
        <dbReference type="EMBL" id="CUI15839.1"/>
    </source>
</evidence>
<keyword evidence="9" id="KW-1185">Reference proteome</keyword>
<dbReference type="Pfam" id="PF01311">
    <property type="entry name" value="Bac_export_1"/>
    <property type="match status" value="1"/>
</dbReference>
<evidence type="ECO:0000256" key="1">
    <source>
        <dbReference type="ARBA" id="ARBA00004651"/>
    </source>
</evidence>
<dbReference type="GO" id="GO:0006605">
    <property type="term" value="P:protein targeting"/>
    <property type="evidence" value="ECO:0007669"/>
    <property type="project" value="InterPro"/>
</dbReference>
<evidence type="ECO:0000256" key="4">
    <source>
        <dbReference type="ARBA" id="ARBA00022692"/>
    </source>
</evidence>
<organism evidence="8 9">
    <name type="scientific">Candidatus Protochlamydia naegleriophila</name>
    <dbReference type="NCBI Taxonomy" id="389348"/>
    <lineage>
        <taxon>Bacteria</taxon>
        <taxon>Pseudomonadati</taxon>
        <taxon>Chlamydiota</taxon>
        <taxon>Chlamydiia</taxon>
        <taxon>Parachlamydiales</taxon>
        <taxon>Parachlamydiaceae</taxon>
        <taxon>Candidatus Protochlamydia</taxon>
    </lineage>
</organism>
<evidence type="ECO:0000256" key="6">
    <source>
        <dbReference type="ARBA" id="ARBA00023136"/>
    </source>
</evidence>
<feature type="transmembrane region" description="Helical" evidence="7">
    <location>
        <begin position="197"/>
        <end position="219"/>
    </location>
</feature>
<dbReference type="PANTHER" id="PTHR30065">
    <property type="entry name" value="FLAGELLAR BIOSYNTHETIC PROTEIN FLIR"/>
    <property type="match status" value="1"/>
</dbReference>
<keyword evidence="5 7" id="KW-1133">Transmembrane helix</keyword>
<dbReference type="AlphaFoldDB" id="A0A0U5JBT6"/>
<sequence>MTEDYVTLYINTAFSVYDPLSFFSLMFLFFGRMMPIIALAPFFGARVLPHPVKVALTISLFAIFLPQLVFVTTTPITFNLLLVLYFFKELFVGILIGYMISLPFVIVQNSGILIDHQRGGSSLMVNDPTMQNQSSPLGTLFNLVLIYLFFMIDGPFMILDIISQSYSILPPDKFITAKFFTTDSNVVIDVMKIVGKVMILSTQLAAPALIMILMTDFFLGVANRLAPQVQITFLGMPLKSLLALAIVFFGWQLFIKQMINESYTWINYLYKLIDQFQPAA</sequence>
<protein>
    <submittedName>
        <fullName evidence="8">Type III secretion inner membrane protein SctT</fullName>
    </submittedName>
</protein>
<name>A0A0U5JBT6_9BACT</name>
<evidence type="ECO:0000256" key="5">
    <source>
        <dbReference type="ARBA" id="ARBA00022989"/>
    </source>
</evidence>